<dbReference type="CDD" id="cd02136">
    <property type="entry name" value="PnbA_NfnB-like"/>
    <property type="match status" value="1"/>
</dbReference>
<dbReference type="PANTHER" id="PTHR23026">
    <property type="entry name" value="NADPH NITROREDUCTASE"/>
    <property type="match status" value="1"/>
</dbReference>
<evidence type="ECO:0000313" key="6">
    <source>
        <dbReference type="Proteomes" id="UP001213015"/>
    </source>
</evidence>
<evidence type="ECO:0000256" key="3">
    <source>
        <dbReference type="ARBA" id="ARBA00023002"/>
    </source>
</evidence>
<protein>
    <submittedName>
        <fullName evidence="5">Nitroreductase</fullName>
    </submittedName>
</protein>
<feature type="domain" description="Nitroreductase" evidence="4">
    <location>
        <begin position="1"/>
        <end position="159"/>
    </location>
</feature>
<dbReference type="InterPro" id="IPR050627">
    <property type="entry name" value="Nitroreductase/BluB"/>
</dbReference>
<keyword evidence="3" id="KW-0560">Oxidoreductase</keyword>
<gene>
    <name evidence="5" type="ORF">L2422_04740</name>
</gene>
<dbReference type="PANTHER" id="PTHR23026:SF90">
    <property type="entry name" value="IODOTYROSINE DEIODINASE 1"/>
    <property type="match status" value="1"/>
</dbReference>
<dbReference type="RefSeq" id="WP_006586599.1">
    <property type="nucleotide sequence ID" value="NZ_JAKHFC010000025.1"/>
</dbReference>
<sequence length="183" mass="20877">MAPSWVDSQPWKIYLAKGKTLEKLKTLHLENSMAGKITASEWPPMHRINWDEFPRDNMAKLNLSRTAFLTKDELDSGWTKVQQNLYYAPAVFYLTIPKNSSNWSIYDLGSFSQTLLLAATDMGLGSMVAYEFVKYPDEIRQVLPIPEKEAIAVGIAVGYEAKNHINNFKSERLSLDKVLQIFD</sequence>
<accession>A0AAP3GWL0</accession>
<dbReference type="EMBL" id="JAKHLF010000006">
    <property type="protein sequence ID" value="MCZ3844826.1"/>
    <property type="molecule type" value="Genomic_DNA"/>
</dbReference>
<dbReference type="SUPFAM" id="SSF55469">
    <property type="entry name" value="FMN-dependent nitroreductase-like"/>
    <property type="match status" value="1"/>
</dbReference>
<organism evidence="5 6">
    <name type="scientific">Lactobacillus mulieris</name>
    <dbReference type="NCBI Taxonomy" id="2508708"/>
    <lineage>
        <taxon>Bacteria</taxon>
        <taxon>Bacillati</taxon>
        <taxon>Bacillota</taxon>
        <taxon>Bacilli</taxon>
        <taxon>Lactobacillales</taxon>
        <taxon>Lactobacillaceae</taxon>
        <taxon>Lactobacillus</taxon>
    </lineage>
</organism>
<evidence type="ECO:0000313" key="5">
    <source>
        <dbReference type="EMBL" id="MCZ3844826.1"/>
    </source>
</evidence>
<reference evidence="5" key="1">
    <citation type="submission" date="2022-01" db="EMBL/GenBank/DDBJ databases">
        <title>VMRC isolate genome collection.</title>
        <authorList>
            <person name="France M."/>
            <person name="Rutt L."/>
            <person name="Humphrys M."/>
            <person name="Ravel J."/>
        </authorList>
    </citation>
    <scope>NUCLEOTIDE SEQUENCE</scope>
    <source>
        <strain evidence="5">C0127B5</strain>
    </source>
</reference>
<evidence type="ECO:0000259" key="4">
    <source>
        <dbReference type="Pfam" id="PF00881"/>
    </source>
</evidence>
<evidence type="ECO:0000256" key="1">
    <source>
        <dbReference type="ARBA" id="ARBA00022630"/>
    </source>
</evidence>
<dbReference type="Proteomes" id="UP001213015">
    <property type="component" value="Unassembled WGS sequence"/>
</dbReference>
<keyword evidence="1" id="KW-0285">Flavoprotein</keyword>
<dbReference type="Gene3D" id="3.40.109.10">
    <property type="entry name" value="NADH Oxidase"/>
    <property type="match status" value="1"/>
</dbReference>
<keyword evidence="2" id="KW-0288">FMN</keyword>
<dbReference type="AlphaFoldDB" id="A0AAP3GWL0"/>
<proteinExistence type="predicted"/>
<comment type="caution">
    <text evidence="5">The sequence shown here is derived from an EMBL/GenBank/DDBJ whole genome shotgun (WGS) entry which is preliminary data.</text>
</comment>
<dbReference type="GO" id="GO:0016491">
    <property type="term" value="F:oxidoreductase activity"/>
    <property type="evidence" value="ECO:0007669"/>
    <property type="project" value="UniProtKB-KW"/>
</dbReference>
<name>A0AAP3GWL0_9LACO</name>
<dbReference type="InterPro" id="IPR029479">
    <property type="entry name" value="Nitroreductase"/>
</dbReference>
<dbReference type="InterPro" id="IPR000415">
    <property type="entry name" value="Nitroreductase-like"/>
</dbReference>
<evidence type="ECO:0000256" key="2">
    <source>
        <dbReference type="ARBA" id="ARBA00022643"/>
    </source>
</evidence>
<dbReference type="Pfam" id="PF00881">
    <property type="entry name" value="Nitroreductase"/>
    <property type="match status" value="1"/>
</dbReference>